<dbReference type="EMBL" id="JAXABG010000001">
    <property type="protein sequence ID" value="MDX7080914.1"/>
    <property type="molecule type" value="Genomic_DNA"/>
</dbReference>
<reference evidence="11 13" key="3">
    <citation type="submission" date="2019-06" db="EMBL/GenBank/DDBJ databases">
        <authorList>
            <person name="Deangelis K."/>
            <person name="Huntemann M."/>
            <person name="Clum A."/>
            <person name="Pillay M."/>
            <person name="Palaniappan K."/>
            <person name="Varghese N."/>
            <person name="Mikhailova N."/>
            <person name="Stamatis D."/>
            <person name="Reddy T."/>
            <person name="Daum C."/>
            <person name="Shapiro N."/>
            <person name="Ivanova N."/>
            <person name="Kyrpides N."/>
            <person name="Woyke T."/>
        </authorList>
    </citation>
    <scope>NUCLEOTIDE SEQUENCE [LARGE SCALE GENOMIC DNA]</scope>
    <source>
        <strain evidence="11 13">106R</strain>
    </source>
</reference>
<proteinExistence type="inferred from homology"/>
<dbReference type="PANTHER" id="PTHR24321">
    <property type="entry name" value="DEHYDROGENASES, SHORT CHAIN"/>
    <property type="match status" value="1"/>
</dbReference>
<comment type="catalytic activity">
    <reaction evidence="5">
        <text>(2S,3S)-2,3-dihydroxy-2,3-dihydrobenzoate + NAD(+) = 2,3-dihydroxybenzoate + NADH + H(+)</text>
        <dbReference type="Rhea" id="RHEA:23824"/>
        <dbReference type="ChEBI" id="CHEBI:15378"/>
        <dbReference type="ChEBI" id="CHEBI:36654"/>
        <dbReference type="ChEBI" id="CHEBI:57540"/>
        <dbReference type="ChEBI" id="CHEBI:57945"/>
        <dbReference type="ChEBI" id="CHEBI:58764"/>
        <dbReference type="EC" id="1.3.1.28"/>
    </reaction>
</comment>
<accession>A0A0A5TBX9</accession>
<evidence type="ECO:0000256" key="8">
    <source>
        <dbReference type="NCBIfam" id="TIGR04316"/>
    </source>
</evidence>
<dbReference type="NCBIfam" id="TIGR04316">
    <property type="entry name" value="dhbA_paeA"/>
    <property type="match status" value="1"/>
</dbReference>
<dbReference type="Proteomes" id="UP001275057">
    <property type="component" value="Unassembled WGS sequence"/>
</dbReference>
<evidence type="ECO:0000313" key="14">
    <source>
        <dbReference type="Proteomes" id="UP001275057"/>
    </source>
</evidence>
<evidence type="ECO:0000256" key="5">
    <source>
        <dbReference type="ARBA" id="ARBA00052874"/>
    </source>
</evidence>
<dbReference type="InterPro" id="IPR020904">
    <property type="entry name" value="Sc_DH/Rdtase_CS"/>
</dbReference>
<evidence type="ECO:0000256" key="3">
    <source>
        <dbReference type="ARBA" id="ARBA00023002"/>
    </source>
</evidence>
<reference evidence="10" key="2">
    <citation type="submission" date="2017-12" db="EMBL/GenBank/DDBJ databases">
        <title>FDA dAtabase for Regulatory Grade micrObial Sequences (FDA-ARGOS): Supporting development and validation of Infectious Disease Dx tests.</title>
        <authorList>
            <person name="Campos J."/>
            <person name="Goldberg B."/>
            <person name="Tallon L.J."/>
            <person name="Sadzewicz L."/>
            <person name="Sengamalay N."/>
            <person name="Ott S."/>
            <person name="Godinez A."/>
            <person name="Nagaraj S."/>
            <person name="Vavikolanu K."/>
            <person name="Vyas G."/>
            <person name="Nadendla S."/>
            <person name="Aluvathingal J."/>
            <person name="Geyer C."/>
            <person name="Nandy P."/>
            <person name="Hobson J."/>
            <person name="Sichtig H."/>
        </authorList>
    </citation>
    <scope>NUCLEOTIDE SEQUENCE</scope>
    <source>
        <strain evidence="10">FDAARGOS_79</strain>
    </source>
</reference>
<dbReference type="InterPro" id="IPR003560">
    <property type="entry name" value="DHB_DH"/>
</dbReference>
<dbReference type="PROSITE" id="PS00061">
    <property type="entry name" value="ADH_SHORT"/>
    <property type="match status" value="1"/>
</dbReference>
<dbReference type="EC" id="1.3.1.28" evidence="6 8"/>
<dbReference type="Proteomes" id="UP000320710">
    <property type="component" value="Unassembled WGS sequence"/>
</dbReference>
<dbReference type="CDD" id="cd05331">
    <property type="entry name" value="DH-DHB-DH_SDR_c"/>
    <property type="match status" value="1"/>
</dbReference>
<comment type="similarity">
    <text evidence="2">Belongs to the short-chain dehydrogenases/reductases (SDR) family.</text>
</comment>
<dbReference type="PANTHER" id="PTHR24321:SF13">
    <property type="entry name" value="2,3-DIHYDRO-2,3-DIHYDROXYBENZOATE DEHYDROGENASE"/>
    <property type="match status" value="1"/>
</dbReference>
<protein>
    <recommendedName>
        <fullName evidence="7 8">2,3-dihydro-2,3-dihydroxybenzoate dehydrogenase</fullName>
        <ecNumber evidence="6 8">1.3.1.28</ecNumber>
    </recommendedName>
</protein>
<gene>
    <name evidence="9" type="primary">dhbA</name>
    <name evidence="11" type="ORF">FHU12_1046</name>
    <name evidence="10" type="ORF">MC70_006835</name>
    <name evidence="9" type="ORF">SJ435_00765</name>
</gene>
<comment type="caution">
    <text evidence="11">The sequence shown here is derived from an EMBL/GenBank/DDBJ whole genome shotgun (WGS) entry which is preliminary data.</text>
</comment>
<sequence length="252" mass="27182">MSIQMDFTGKRVWVTGAARGIGEQIARHFLTQGAEVVGFDREFANPDLPYPCVTLDISRPEQVEAVCRQQLAENPRLDVLVNAAGILRMGNTEDLSVDDWHQCINVNASGAFYLFRAVLPHFKAQRSGAIVSIGSNAAHVPRAQMAAYCASKAALTSLNHCVGLEMAPFGVRCNLVSPGSTDTPMQRGMWQTDDAQQRTIAGFPEMFKLGIPLGKIARPDEIANAVLFLASDLASHITMQDIVIDGGATLAA</sequence>
<dbReference type="EMBL" id="JTBC02000002">
    <property type="protein sequence ID" value="PNO69730.1"/>
    <property type="molecule type" value="Genomic_DNA"/>
</dbReference>
<evidence type="ECO:0000256" key="1">
    <source>
        <dbReference type="ARBA" id="ARBA00004924"/>
    </source>
</evidence>
<evidence type="ECO:0000313" key="11">
    <source>
        <dbReference type="EMBL" id="TQI83562.1"/>
    </source>
</evidence>
<evidence type="ECO:0000256" key="2">
    <source>
        <dbReference type="ARBA" id="ARBA00006484"/>
    </source>
</evidence>
<dbReference type="FunFam" id="3.40.50.720:FF:000160">
    <property type="entry name" value="2,3-dihydro-2,3-dihydroxybenzoate dehydrogenase"/>
    <property type="match status" value="1"/>
</dbReference>
<evidence type="ECO:0000256" key="7">
    <source>
        <dbReference type="ARBA" id="ARBA00067530"/>
    </source>
</evidence>
<name>A0A0A5TBX9_SERMA</name>
<evidence type="ECO:0000256" key="4">
    <source>
        <dbReference type="ARBA" id="ARBA00023027"/>
    </source>
</evidence>
<comment type="pathway">
    <text evidence="1">Siderophore biosynthesis.</text>
</comment>
<keyword evidence="3 9" id="KW-0560">Oxidoreductase</keyword>
<dbReference type="GeneID" id="301146770"/>
<evidence type="ECO:0000313" key="9">
    <source>
        <dbReference type="EMBL" id="MDX7080914.1"/>
    </source>
</evidence>
<dbReference type="AlphaFoldDB" id="A0A0A5TBX9"/>
<evidence type="ECO:0000256" key="6">
    <source>
        <dbReference type="ARBA" id="ARBA00066334"/>
    </source>
</evidence>
<reference evidence="9 14" key="5">
    <citation type="submission" date="2023-11" db="EMBL/GenBank/DDBJ databases">
        <title>Detection of rare carbapenemases in Enterobacterales - comparison of two colorimetric and two CIM-based carbapenemase assays.</title>
        <authorList>
            <person name="Schaffarczyk L."/>
            <person name="Noster J."/>
            <person name="Stelzer Y."/>
            <person name="Sattler J."/>
            <person name="Gatermann S."/>
            <person name="Hamprecht A."/>
        </authorList>
    </citation>
    <scope>NUCLEOTIDE SEQUENCE [LARGE SCALE GENOMIC DNA]</scope>
    <source>
        <strain evidence="9 14">CIM-Carb-136</strain>
    </source>
</reference>
<dbReference type="RefSeq" id="WP_039565253.1">
    <property type="nucleotide sequence ID" value="NZ_ABEXNO020000002.1"/>
</dbReference>
<dbReference type="InterPro" id="IPR036291">
    <property type="entry name" value="NAD(P)-bd_dom_sf"/>
</dbReference>
<dbReference type="Proteomes" id="UP000030378">
    <property type="component" value="Unassembled WGS sequence"/>
</dbReference>
<dbReference type="InterPro" id="IPR002347">
    <property type="entry name" value="SDR_fam"/>
</dbReference>
<evidence type="ECO:0000313" key="12">
    <source>
        <dbReference type="Proteomes" id="UP000030378"/>
    </source>
</evidence>
<dbReference type="SUPFAM" id="SSF51735">
    <property type="entry name" value="NAD(P)-binding Rossmann-fold domains"/>
    <property type="match status" value="1"/>
</dbReference>
<evidence type="ECO:0000313" key="13">
    <source>
        <dbReference type="Proteomes" id="UP000320710"/>
    </source>
</evidence>
<dbReference type="GO" id="GO:0019290">
    <property type="term" value="P:siderophore biosynthetic process"/>
    <property type="evidence" value="ECO:0007669"/>
    <property type="project" value="InterPro"/>
</dbReference>
<reference evidence="12" key="1">
    <citation type="submission" date="2017-12" db="EMBL/GenBank/DDBJ databases">
        <title>FDA dAtabase for Regulatory Grade micrObial Sequences (FDA-ARGOS): Supporting development and validation of Infectious Disease Dx tests.</title>
        <authorList>
            <person name="Campos J."/>
            <person name="Goldberg B."/>
            <person name="Tallon L."/>
            <person name="Sadzewicz L."/>
            <person name="Sengamalay N."/>
            <person name="Ott S."/>
            <person name="Godinez A."/>
            <person name="Nagaraj S."/>
            <person name="Vavikolanu K."/>
            <person name="Vyas G."/>
            <person name="Nadendla S."/>
            <person name="Aluvathingal J."/>
            <person name="Geyer C."/>
            <person name="Nandy P."/>
            <person name="Hobson J."/>
            <person name="Sichtig H."/>
        </authorList>
    </citation>
    <scope>NUCLEOTIDE SEQUENCE [LARGE SCALE GENOMIC DNA]</scope>
    <source>
        <strain evidence="12">FDAARGOS_79</strain>
    </source>
</reference>
<dbReference type="PRINTS" id="PR01397">
    <property type="entry name" value="DHBDHDRGNASE"/>
</dbReference>
<dbReference type="GO" id="GO:0008667">
    <property type="term" value="F:2,3-dihydro-2,3-dihydroxybenzoate dehydrogenase activity"/>
    <property type="evidence" value="ECO:0007669"/>
    <property type="project" value="UniProtKB-UniRule"/>
</dbReference>
<organism evidence="11 13">
    <name type="scientific">Serratia marcescens</name>
    <dbReference type="NCBI Taxonomy" id="615"/>
    <lineage>
        <taxon>Bacteria</taxon>
        <taxon>Pseudomonadati</taxon>
        <taxon>Pseudomonadota</taxon>
        <taxon>Gammaproteobacteria</taxon>
        <taxon>Enterobacterales</taxon>
        <taxon>Yersiniaceae</taxon>
        <taxon>Serratia</taxon>
    </lineage>
</organism>
<dbReference type="EMBL" id="VFMJ01000001">
    <property type="protein sequence ID" value="TQI83562.1"/>
    <property type="molecule type" value="Genomic_DNA"/>
</dbReference>
<dbReference type="PRINTS" id="PR00080">
    <property type="entry name" value="SDRFAMILY"/>
</dbReference>
<keyword evidence="4" id="KW-0520">NAD</keyword>
<dbReference type="Gene3D" id="3.40.50.720">
    <property type="entry name" value="NAD(P)-binding Rossmann-like Domain"/>
    <property type="match status" value="1"/>
</dbReference>
<dbReference type="NCBIfam" id="NF006074">
    <property type="entry name" value="PRK08220.1"/>
    <property type="match status" value="1"/>
</dbReference>
<reference evidence="11 13" key="4">
    <citation type="submission" date="2019-07" db="EMBL/GenBank/DDBJ databases">
        <title>Investigation of anaerobic lignin degradation for improved lignocellulosic biofuels.</title>
        <authorList>
            <person name="Deangelis K.PhD."/>
        </authorList>
    </citation>
    <scope>NUCLEOTIDE SEQUENCE [LARGE SCALE GENOMIC DNA]</scope>
    <source>
        <strain evidence="11 13">106R</strain>
    </source>
</reference>
<evidence type="ECO:0000313" key="10">
    <source>
        <dbReference type="EMBL" id="PNO69730.1"/>
    </source>
</evidence>
<dbReference type="Pfam" id="PF13561">
    <property type="entry name" value="adh_short_C2"/>
    <property type="match status" value="1"/>
</dbReference>